<evidence type="ECO:0000256" key="3">
    <source>
        <dbReference type="ARBA" id="ARBA00022989"/>
    </source>
</evidence>
<reference evidence="8 9" key="1">
    <citation type="submission" date="2015-09" db="EMBL/GenBank/DDBJ databases">
        <title>Host preference determinants of Valsa canker pathogens revealed by comparative genomics.</title>
        <authorList>
            <person name="Yin Z."/>
            <person name="Huang L."/>
        </authorList>
    </citation>
    <scope>NUCLEOTIDE SEQUENCE [LARGE SCALE GENOMIC DNA]</scope>
    <source>
        <strain evidence="8 9">SXYLt</strain>
    </source>
</reference>
<dbReference type="Gene3D" id="1.20.1250.20">
    <property type="entry name" value="MFS general substrate transporter like domains"/>
    <property type="match status" value="1"/>
</dbReference>
<comment type="subcellular location">
    <subcellularLocation>
        <location evidence="1">Membrane</location>
        <topology evidence="1">Multi-pass membrane protein</topology>
    </subcellularLocation>
</comment>
<feature type="transmembrane region" description="Helical" evidence="6">
    <location>
        <begin position="39"/>
        <end position="59"/>
    </location>
</feature>
<dbReference type="InParanoid" id="A0A423XN26"/>
<feature type="transmembrane region" description="Helical" evidence="6">
    <location>
        <begin position="196"/>
        <end position="218"/>
    </location>
</feature>
<dbReference type="Pfam" id="PF07690">
    <property type="entry name" value="MFS_1"/>
    <property type="match status" value="1"/>
</dbReference>
<dbReference type="PANTHER" id="PTHR23501:SF199">
    <property type="entry name" value="MFS EFFLUX TRANSPORTER INPD-RELATED"/>
    <property type="match status" value="1"/>
</dbReference>
<keyword evidence="9" id="KW-1185">Reference proteome</keyword>
<feature type="transmembrane region" description="Helical" evidence="6">
    <location>
        <begin position="363"/>
        <end position="385"/>
    </location>
</feature>
<evidence type="ECO:0000259" key="7">
    <source>
        <dbReference type="PROSITE" id="PS50850"/>
    </source>
</evidence>
<proteinExistence type="predicted"/>
<feature type="domain" description="Major facilitator superfamily (MFS) profile" evidence="7">
    <location>
        <begin position="1"/>
        <end position="463"/>
    </location>
</feature>
<feature type="transmembrane region" description="Helical" evidence="6">
    <location>
        <begin position="98"/>
        <end position="122"/>
    </location>
</feature>
<evidence type="ECO:0000256" key="6">
    <source>
        <dbReference type="SAM" id="Phobius"/>
    </source>
</evidence>
<feature type="transmembrane region" description="Helical" evidence="6">
    <location>
        <begin position="128"/>
        <end position="150"/>
    </location>
</feature>
<dbReference type="GO" id="GO:0005886">
    <property type="term" value="C:plasma membrane"/>
    <property type="evidence" value="ECO:0007669"/>
    <property type="project" value="TreeGrafter"/>
</dbReference>
<feature type="transmembrane region" description="Helical" evidence="6">
    <location>
        <begin position="171"/>
        <end position="190"/>
    </location>
</feature>
<dbReference type="Proteomes" id="UP000285146">
    <property type="component" value="Unassembled WGS sequence"/>
</dbReference>
<dbReference type="InterPro" id="IPR011701">
    <property type="entry name" value="MFS"/>
</dbReference>
<feature type="region of interest" description="Disordered" evidence="5">
    <location>
        <begin position="473"/>
        <end position="495"/>
    </location>
</feature>
<dbReference type="PROSITE" id="PS50850">
    <property type="entry name" value="MFS"/>
    <property type="match status" value="1"/>
</dbReference>
<evidence type="ECO:0000256" key="5">
    <source>
        <dbReference type="SAM" id="MobiDB-lite"/>
    </source>
</evidence>
<feature type="transmembrane region" description="Helical" evidence="6">
    <location>
        <begin position="303"/>
        <end position="323"/>
    </location>
</feature>
<feature type="transmembrane region" description="Helical" evidence="6">
    <location>
        <begin position="65"/>
        <end position="86"/>
    </location>
</feature>
<sequence>MSTADDLEAVAWYSTAYILTITVFQPVFGAVYKHWNSAVVYQLAILVFEGGSALCATAVNSQMFIVGRAVAGFGAAGVLQGALSIISQTVALEQRPVYTSAVISVFLITVTVGPVLGGAFIQDVTWRWCFWINLPIGGVVLAGLAIFLRVPRRSSMHSLPLKTKIDNMDPLGSVLIMGSACCLLLALQWAGDTKPWKSSDVIGCLAGGVSISVLFILWQRKRQERALITPRVFKQRSIWTGCTSLFFLGAQAYAVPFFLSFWFQGVKGVTPVTTGVDFIARLIPQFVALIGTGVLVKKFGHYMPYMVLGEIICLGGLAMLTQIKPESSTVYWAAALVVTGLGSGMAMQMPYSAISVVLADDDVSVGNAIAVFLNQLGGALAVIWARPILTLSTLVDLVPQRLPNVPLQLVKDVGVSDLAPLHLNTADLTILRDIWNTAIARTMLLCTAFIGTTLPFTLGMEWLNTKKEAEARRQASALEAQGNAQDAEMVSQPGK</sequence>
<name>A0A423XN26_9PEZI</name>
<dbReference type="EMBL" id="LKEB01000001">
    <property type="protein sequence ID" value="ROW18055.1"/>
    <property type="molecule type" value="Genomic_DNA"/>
</dbReference>
<dbReference type="OrthoDB" id="10021397at2759"/>
<dbReference type="SUPFAM" id="SSF103473">
    <property type="entry name" value="MFS general substrate transporter"/>
    <property type="match status" value="1"/>
</dbReference>
<keyword evidence="2 6" id="KW-0812">Transmembrane</keyword>
<dbReference type="InterPro" id="IPR020846">
    <property type="entry name" value="MFS_dom"/>
</dbReference>
<feature type="transmembrane region" description="Helical" evidence="6">
    <location>
        <begin position="438"/>
        <end position="463"/>
    </location>
</feature>
<evidence type="ECO:0000256" key="4">
    <source>
        <dbReference type="ARBA" id="ARBA00023136"/>
    </source>
</evidence>
<feature type="transmembrane region" description="Helical" evidence="6">
    <location>
        <begin position="12"/>
        <end position="32"/>
    </location>
</feature>
<dbReference type="AlphaFoldDB" id="A0A423XN26"/>
<gene>
    <name evidence="8" type="ORF">VPNG_00330</name>
</gene>
<feature type="transmembrane region" description="Helical" evidence="6">
    <location>
        <begin position="238"/>
        <end position="263"/>
    </location>
</feature>
<evidence type="ECO:0000256" key="1">
    <source>
        <dbReference type="ARBA" id="ARBA00004141"/>
    </source>
</evidence>
<dbReference type="GO" id="GO:0022857">
    <property type="term" value="F:transmembrane transporter activity"/>
    <property type="evidence" value="ECO:0007669"/>
    <property type="project" value="InterPro"/>
</dbReference>
<dbReference type="InterPro" id="IPR036259">
    <property type="entry name" value="MFS_trans_sf"/>
</dbReference>
<protein>
    <recommendedName>
        <fullName evidence="7">Major facilitator superfamily (MFS) profile domain-containing protein</fullName>
    </recommendedName>
</protein>
<dbReference type="Gene3D" id="1.20.1720.10">
    <property type="entry name" value="Multidrug resistance protein D"/>
    <property type="match status" value="1"/>
</dbReference>
<evidence type="ECO:0000313" key="8">
    <source>
        <dbReference type="EMBL" id="ROW18055.1"/>
    </source>
</evidence>
<comment type="caution">
    <text evidence="8">The sequence shown here is derived from an EMBL/GenBank/DDBJ whole genome shotgun (WGS) entry which is preliminary data.</text>
</comment>
<keyword evidence="3 6" id="KW-1133">Transmembrane helix</keyword>
<feature type="transmembrane region" description="Helical" evidence="6">
    <location>
        <begin position="329"/>
        <end position="351"/>
    </location>
</feature>
<evidence type="ECO:0000313" key="9">
    <source>
        <dbReference type="Proteomes" id="UP000285146"/>
    </source>
</evidence>
<dbReference type="PANTHER" id="PTHR23501">
    <property type="entry name" value="MAJOR FACILITATOR SUPERFAMILY"/>
    <property type="match status" value="1"/>
</dbReference>
<keyword evidence="4 6" id="KW-0472">Membrane</keyword>
<feature type="transmembrane region" description="Helical" evidence="6">
    <location>
        <begin position="278"/>
        <end position="296"/>
    </location>
</feature>
<evidence type="ECO:0000256" key="2">
    <source>
        <dbReference type="ARBA" id="ARBA00022692"/>
    </source>
</evidence>
<accession>A0A423XN26</accession>
<organism evidence="8 9">
    <name type="scientific">Cytospora leucostoma</name>
    <dbReference type="NCBI Taxonomy" id="1230097"/>
    <lineage>
        <taxon>Eukaryota</taxon>
        <taxon>Fungi</taxon>
        <taxon>Dikarya</taxon>
        <taxon>Ascomycota</taxon>
        <taxon>Pezizomycotina</taxon>
        <taxon>Sordariomycetes</taxon>
        <taxon>Sordariomycetidae</taxon>
        <taxon>Diaporthales</taxon>
        <taxon>Cytosporaceae</taxon>
        <taxon>Cytospora</taxon>
    </lineage>
</organism>